<dbReference type="GO" id="GO:0016740">
    <property type="term" value="F:transferase activity"/>
    <property type="evidence" value="ECO:0007669"/>
    <property type="project" value="UniProtKB-KW"/>
</dbReference>
<gene>
    <name evidence="3" type="ORF">FC92_GL001728</name>
</gene>
<keyword evidence="1" id="KW-0812">Transmembrane</keyword>
<reference evidence="3 4" key="1">
    <citation type="journal article" date="2015" name="Genome Announc.">
        <title>Expanding the biotechnology potential of lactobacilli through comparative genomics of 213 strains and associated genera.</title>
        <authorList>
            <person name="Sun Z."/>
            <person name="Harris H.M."/>
            <person name="McCann A."/>
            <person name="Guo C."/>
            <person name="Argimon S."/>
            <person name="Zhang W."/>
            <person name="Yang X."/>
            <person name="Jeffery I.B."/>
            <person name="Cooney J.C."/>
            <person name="Kagawa T.F."/>
            <person name="Liu W."/>
            <person name="Song Y."/>
            <person name="Salvetti E."/>
            <person name="Wrobel A."/>
            <person name="Rasinkangas P."/>
            <person name="Parkhill J."/>
            <person name="Rea M.C."/>
            <person name="O'Sullivan O."/>
            <person name="Ritari J."/>
            <person name="Douillard F.P."/>
            <person name="Paul Ross R."/>
            <person name="Yang R."/>
            <person name="Briner A.E."/>
            <person name="Felis G.E."/>
            <person name="de Vos W.M."/>
            <person name="Barrangou R."/>
            <person name="Klaenhammer T.R."/>
            <person name="Caufield P.W."/>
            <person name="Cui Y."/>
            <person name="Zhang H."/>
            <person name="O'Toole P.W."/>
        </authorList>
    </citation>
    <scope>NUCLEOTIDE SEQUENCE [LARGE SCALE GENOMIC DNA]</scope>
    <source>
        <strain evidence="3 4">DSM 19519</strain>
    </source>
</reference>
<keyword evidence="3" id="KW-0808">Transferase</keyword>
<dbReference type="InterPro" id="IPR029044">
    <property type="entry name" value="Nucleotide-diphossugar_trans"/>
</dbReference>
<dbReference type="Pfam" id="PF00535">
    <property type="entry name" value="Glycos_transf_2"/>
    <property type="match status" value="1"/>
</dbReference>
<protein>
    <submittedName>
        <fullName evidence="3">Teichoic acid polysaccharide glycosyl transferase</fullName>
    </submittedName>
</protein>
<proteinExistence type="predicted"/>
<evidence type="ECO:0000256" key="1">
    <source>
        <dbReference type="SAM" id="Phobius"/>
    </source>
</evidence>
<dbReference type="Gene3D" id="3.90.550.10">
    <property type="entry name" value="Spore Coat Polysaccharide Biosynthesis Protein SpsA, Chain A"/>
    <property type="match status" value="1"/>
</dbReference>
<feature type="transmembrane region" description="Helical" evidence="1">
    <location>
        <begin position="231"/>
        <end position="254"/>
    </location>
</feature>
<dbReference type="CDD" id="cd04187">
    <property type="entry name" value="DPM1_like_bac"/>
    <property type="match status" value="1"/>
</dbReference>
<evidence type="ECO:0000313" key="3">
    <source>
        <dbReference type="EMBL" id="KRL04925.1"/>
    </source>
</evidence>
<dbReference type="OrthoDB" id="9807778at2"/>
<dbReference type="PANTHER" id="PTHR48090:SF8">
    <property type="entry name" value="GLYCOSYLTRANSFERASE CSBB-RELATED"/>
    <property type="match status" value="1"/>
</dbReference>
<name>A0A0R1M9A9_9LACO</name>
<keyword evidence="1" id="KW-1133">Transmembrane helix</keyword>
<dbReference type="SUPFAM" id="SSF53448">
    <property type="entry name" value="Nucleotide-diphospho-sugar transferases"/>
    <property type="match status" value="1"/>
</dbReference>
<sequence length="310" mass="35405">MTKKISIIVPCFNEQETIPLFYQAVNALIPQLRDYTLEYIFIDDGSSDNTLLELQNLNKDNPQNVHFVSFSRNFGKEAALYAGLQTATGDLVAVMDVDLQDPPEQLPLMLSGILDEGYEIVGTRRVNRKGEPPIRSFFSILFYKLMSKISDVPMIQGVRDYRLMTRKVVDSILEMSEYNRFSKGIFNWIGFKTKYLEYENRDRVAGNTSWSFWKLFRYSIEGIVNFSEVPLLIASFAGFFTFALSILFMLFIIARKIFYGGSVNGWASLVTIIVGLGGVQLFCLGIVGKYIGNIYLEVKNRPLYIVKEKK</sequence>
<dbReference type="PATRIC" id="fig|1423759.3.peg.1806"/>
<dbReference type="RefSeq" id="WP_057870278.1">
    <property type="nucleotide sequence ID" value="NZ_AZDX01000052.1"/>
</dbReference>
<keyword evidence="4" id="KW-1185">Reference proteome</keyword>
<dbReference type="AlphaFoldDB" id="A0A0R1M9A9"/>
<evidence type="ECO:0000259" key="2">
    <source>
        <dbReference type="Pfam" id="PF00535"/>
    </source>
</evidence>
<dbReference type="EMBL" id="AZDX01000052">
    <property type="protein sequence ID" value="KRL04925.1"/>
    <property type="molecule type" value="Genomic_DNA"/>
</dbReference>
<dbReference type="InterPro" id="IPR050256">
    <property type="entry name" value="Glycosyltransferase_2"/>
</dbReference>
<feature type="transmembrane region" description="Helical" evidence="1">
    <location>
        <begin position="266"/>
        <end position="291"/>
    </location>
</feature>
<dbReference type="InterPro" id="IPR001173">
    <property type="entry name" value="Glyco_trans_2-like"/>
</dbReference>
<organism evidence="3 4">
    <name type="scientific">Liquorilactobacillus hordei DSM 19519</name>
    <dbReference type="NCBI Taxonomy" id="1423759"/>
    <lineage>
        <taxon>Bacteria</taxon>
        <taxon>Bacillati</taxon>
        <taxon>Bacillota</taxon>
        <taxon>Bacilli</taxon>
        <taxon>Lactobacillales</taxon>
        <taxon>Lactobacillaceae</taxon>
        <taxon>Liquorilactobacillus</taxon>
    </lineage>
</organism>
<dbReference type="GeneID" id="98310948"/>
<evidence type="ECO:0000313" key="4">
    <source>
        <dbReference type="Proteomes" id="UP000051448"/>
    </source>
</evidence>
<accession>A0A0R1M9A9</accession>
<comment type="caution">
    <text evidence="3">The sequence shown here is derived from an EMBL/GenBank/DDBJ whole genome shotgun (WGS) entry which is preliminary data.</text>
</comment>
<dbReference type="PANTHER" id="PTHR48090">
    <property type="entry name" value="UNDECAPRENYL-PHOSPHATE 4-DEOXY-4-FORMAMIDO-L-ARABINOSE TRANSFERASE-RELATED"/>
    <property type="match status" value="1"/>
</dbReference>
<dbReference type="GO" id="GO:0005886">
    <property type="term" value="C:plasma membrane"/>
    <property type="evidence" value="ECO:0007669"/>
    <property type="project" value="TreeGrafter"/>
</dbReference>
<feature type="domain" description="Glycosyltransferase 2-like" evidence="2">
    <location>
        <begin position="6"/>
        <end position="171"/>
    </location>
</feature>
<keyword evidence="1" id="KW-0472">Membrane</keyword>
<dbReference type="STRING" id="1423759.FC92_GL001728"/>
<dbReference type="Proteomes" id="UP000051448">
    <property type="component" value="Unassembled WGS sequence"/>
</dbReference>